<dbReference type="Proteomes" id="UP000198767">
    <property type="component" value="Unassembled WGS sequence"/>
</dbReference>
<dbReference type="AlphaFoldDB" id="A0A1G5RBR6"/>
<proteinExistence type="predicted"/>
<dbReference type="EMBL" id="FMWG01000012">
    <property type="protein sequence ID" value="SCZ71533.1"/>
    <property type="molecule type" value="Genomic_DNA"/>
</dbReference>
<evidence type="ECO:0000313" key="2">
    <source>
        <dbReference type="EMBL" id="SCZ71533.1"/>
    </source>
</evidence>
<organism evidence="2 3">
    <name type="scientific">Epibacterium ulvae</name>
    <dbReference type="NCBI Taxonomy" id="1156985"/>
    <lineage>
        <taxon>Bacteria</taxon>
        <taxon>Pseudomonadati</taxon>
        <taxon>Pseudomonadota</taxon>
        <taxon>Alphaproteobacteria</taxon>
        <taxon>Rhodobacterales</taxon>
        <taxon>Roseobacteraceae</taxon>
        <taxon>Epibacterium</taxon>
    </lineage>
</organism>
<reference evidence="2 3" key="1">
    <citation type="submission" date="2016-10" db="EMBL/GenBank/DDBJ databases">
        <authorList>
            <person name="de Groot N.N."/>
        </authorList>
    </citation>
    <scope>NUCLEOTIDE SEQUENCE [LARGE SCALE GENOMIC DNA]</scope>
    <source>
        <strain evidence="2 3">U95</strain>
    </source>
</reference>
<dbReference type="STRING" id="1156985.SAMN04488118_11244"/>
<feature type="region of interest" description="Disordered" evidence="1">
    <location>
        <begin position="1"/>
        <end position="20"/>
    </location>
</feature>
<dbReference type="RefSeq" id="WP_090220668.1">
    <property type="nucleotide sequence ID" value="NZ_CANLDO010000018.1"/>
</dbReference>
<accession>A0A1G5RBR6</accession>
<keyword evidence="3" id="KW-1185">Reference proteome</keyword>
<protein>
    <submittedName>
        <fullName evidence="2">Uncharacterized protein</fullName>
    </submittedName>
</protein>
<name>A0A1G5RBR6_9RHOB</name>
<sequence length="87" mass="9349">MPQIDPFSDRTRSFDSPCTRHFPITPQDDVDLAIRPRVLKALSEGTVSIRDAAGTVLSYPVTTGELLQFSAVGVEATGTTATVVGWL</sequence>
<gene>
    <name evidence="2" type="ORF">SAMN04488118_11244</name>
</gene>
<dbReference type="OrthoDB" id="7916272at2"/>
<evidence type="ECO:0000256" key="1">
    <source>
        <dbReference type="SAM" id="MobiDB-lite"/>
    </source>
</evidence>
<evidence type="ECO:0000313" key="3">
    <source>
        <dbReference type="Proteomes" id="UP000198767"/>
    </source>
</evidence>